<feature type="domain" description="Dihydroprymidine dehydrogenase" evidence="6">
    <location>
        <begin position="25"/>
        <end position="131"/>
    </location>
</feature>
<dbReference type="Gene3D" id="3.50.50.60">
    <property type="entry name" value="FAD/NAD(P)-binding domain"/>
    <property type="match status" value="2"/>
</dbReference>
<dbReference type="PRINTS" id="PR00419">
    <property type="entry name" value="ADXRDTASE"/>
</dbReference>
<dbReference type="InterPro" id="IPR028261">
    <property type="entry name" value="DPD_II"/>
</dbReference>
<dbReference type="Pfam" id="PF07992">
    <property type="entry name" value="Pyr_redox_2"/>
    <property type="match status" value="1"/>
</dbReference>
<feature type="domain" description="FAD/NAD(P)-binding" evidence="5">
    <location>
        <begin position="145"/>
        <end position="459"/>
    </location>
</feature>
<evidence type="ECO:0000313" key="7">
    <source>
        <dbReference type="EMBL" id="MDG3003751.1"/>
    </source>
</evidence>
<dbReference type="NCBIfam" id="TIGR01317">
    <property type="entry name" value="GOGAT_sm_gam"/>
    <property type="match status" value="1"/>
</dbReference>
<proteinExistence type="predicted"/>
<comment type="caution">
    <text evidence="7">The sequence shown here is derived from an EMBL/GenBank/DDBJ whole genome shotgun (WGS) entry which is preliminary data.</text>
</comment>
<evidence type="ECO:0000256" key="1">
    <source>
        <dbReference type="ARBA" id="ARBA00022605"/>
    </source>
</evidence>
<reference evidence="7 8" key="1">
    <citation type="submission" date="2023-03" db="EMBL/GenBank/DDBJ databases">
        <title>Paludisphaera mucosa sp. nov. a novel planctomycete from northern fen.</title>
        <authorList>
            <person name="Ivanova A."/>
        </authorList>
    </citation>
    <scope>NUCLEOTIDE SEQUENCE [LARGE SCALE GENOMIC DNA]</scope>
    <source>
        <strain evidence="7 8">Pla2</strain>
    </source>
</reference>
<evidence type="ECO:0000313" key="8">
    <source>
        <dbReference type="Proteomes" id="UP001216907"/>
    </source>
</evidence>
<organism evidence="7 8">
    <name type="scientific">Paludisphaera mucosa</name>
    <dbReference type="NCBI Taxonomy" id="3030827"/>
    <lineage>
        <taxon>Bacteria</taxon>
        <taxon>Pseudomonadati</taxon>
        <taxon>Planctomycetota</taxon>
        <taxon>Planctomycetia</taxon>
        <taxon>Isosphaerales</taxon>
        <taxon>Isosphaeraceae</taxon>
        <taxon>Paludisphaera</taxon>
    </lineage>
</organism>
<dbReference type="PANTHER" id="PTHR43100">
    <property type="entry name" value="GLUTAMATE SYNTHASE [NADPH] SMALL CHAIN"/>
    <property type="match status" value="1"/>
</dbReference>
<name>A0ABT6F840_9BACT</name>
<protein>
    <submittedName>
        <fullName evidence="7">Glutamate synthase subunit beta</fullName>
    </submittedName>
</protein>
<dbReference type="Proteomes" id="UP001216907">
    <property type="component" value="Unassembled WGS sequence"/>
</dbReference>
<comment type="pathway">
    <text evidence="4">Amino-acid biosynthesis.</text>
</comment>
<dbReference type="RefSeq" id="WP_277860100.1">
    <property type="nucleotide sequence ID" value="NZ_JARRAG010000001.1"/>
</dbReference>
<evidence type="ECO:0000256" key="4">
    <source>
        <dbReference type="ARBA" id="ARBA00029440"/>
    </source>
</evidence>
<evidence type="ECO:0000256" key="3">
    <source>
        <dbReference type="ARBA" id="ARBA00023164"/>
    </source>
</evidence>
<dbReference type="InterPro" id="IPR006005">
    <property type="entry name" value="Glut_synth_ssu1"/>
</dbReference>
<keyword evidence="1" id="KW-0028">Amino-acid biosynthesis</keyword>
<dbReference type="PANTHER" id="PTHR43100:SF1">
    <property type="entry name" value="GLUTAMATE SYNTHASE [NADPH] SMALL CHAIN"/>
    <property type="match status" value="1"/>
</dbReference>
<dbReference type="InterPro" id="IPR051394">
    <property type="entry name" value="Glutamate_Synthase"/>
</dbReference>
<evidence type="ECO:0000259" key="6">
    <source>
        <dbReference type="Pfam" id="PF14691"/>
    </source>
</evidence>
<sequence>MGKPSGFIEIPRELPSRRPVPQRLNDYLEVYDPFPEEKLKSQGARCMDCGIPFCHQGCPLGNLIPDWNDLVYRDQWRLALDRLHQTNNFPEFTGRLCPAPCEASCVLGINNDPVTIKQIEVGIIDRAWDEGWVTPQPAKVKTGKTVAVVGSGPAGLACAQQLARAGHDVTLFERADRIGGLLRYGIPDFKMEKRHLDRRLDQMQAEGVVFKPGVNVGVDVAADALLAEFDAVCLCGGATQARNLPIEGRDLDGVLFAMDFLTPQNQRVAGDDVPETGSLTAKDKHVIIIGGGDTGADCLGTAHRHGCKSVHQFEIVPRPPETRTPTNPWPQWSNVFRISSAHEEGGVREYAINTRRFLGEDGRVTALETVRVEMVVENGRPRFAEIPGTEKVYPADLVLLAMGFAGPERGGLLEQLGVELDSMGNVKSDPDRRTSVDKVFTAGDMTRGQSLIVWAIAEGRHAAATIDEFLMGATELPRPLEHGNVMRPFA</sequence>
<keyword evidence="8" id="KW-1185">Reference proteome</keyword>
<dbReference type="SUPFAM" id="SSF51971">
    <property type="entry name" value="Nucleotide-binding domain"/>
    <property type="match status" value="2"/>
</dbReference>
<dbReference type="InterPro" id="IPR036188">
    <property type="entry name" value="FAD/NAD-bd_sf"/>
</dbReference>
<evidence type="ECO:0000256" key="2">
    <source>
        <dbReference type="ARBA" id="ARBA00023002"/>
    </source>
</evidence>
<keyword evidence="3" id="KW-0314">Glutamate biosynthesis</keyword>
<dbReference type="InterPro" id="IPR009051">
    <property type="entry name" value="Helical_ferredxn"/>
</dbReference>
<evidence type="ECO:0000259" key="5">
    <source>
        <dbReference type="Pfam" id="PF07992"/>
    </source>
</evidence>
<dbReference type="InterPro" id="IPR023753">
    <property type="entry name" value="FAD/NAD-binding_dom"/>
</dbReference>
<dbReference type="Pfam" id="PF14691">
    <property type="entry name" value="Fer4_20"/>
    <property type="match status" value="1"/>
</dbReference>
<dbReference type="SUPFAM" id="SSF46548">
    <property type="entry name" value="alpha-helical ferredoxin"/>
    <property type="match status" value="1"/>
</dbReference>
<keyword evidence="2" id="KW-0560">Oxidoreductase</keyword>
<accession>A0ABT6F840</accession>
<dbReference type="EMBL" id="JARRAG010000001">
    <property type="protein sequence ID" value="MDG3003751.1"/>
    <property type="molecule type" value="Genomic_DNA"/>
</dbReference>
<dbReference type="Gene3D" id="1.10.1060.10">
    <property type="entry name" value="Alpha-helical ferredoxin"/>
    <property type="match status" value="1"/>
</dbReference>
<gene>
    <name evidence="7" type="ORF">PZE19_08215</name>
</gene>